<evidence type="ECO:0000256" key="2">
    <source>
        <dbReference type="ARBA" id="ARBA00013267"/>
    </source>
</evidence>
<dbReference type="GO" id="GO:0005524">
    <property type="term" value="F:ATP binding"/>
    <property type="evidence" value="ECO:0007669"/>
    <property type="project" value="UniProtKB-KW"/>
</dbReference>
<evidence type="ECO:0000256" key="1">
    <source>
        <dbReference type="ARBA" id="ARBA00004496"/>
    </source>
</evidence>
<dbReference type="InterPro" id="IPR012094">
    <property type="entry name" value="tRNA_Ile_lys_synt"/>
</dbReference>
<keyword evidence="6" id="KW-0547">Nucleotide-binding</keyword>
<evidence type="ECO:0000256" key="4">
    <source>
        <dbReference type="ARBA" id="ARBA00022598"/>
    </source>
</evidence>
<dbReference type="CDD" id="cd01992">
    <property type="entry name" value="TilS_N"/>
    <property type="match status" value="1"/>
</dbReference>
<keyword evidence="3" id="KW-0963">Cytoplasm</keyword>
<protein>
    <recommendedName>
        <fullName evidence="2">tRNA(Ile)-lysidine synthetase</fullName>
        <ecNumber evidence="2">6.3.4.19</ecNumber>
    </recommendedName>
</protein>
<evidence type="ECO:0000259" key="9">
    <source>
        <dbReference type="SMART" id="SM00977"/>
    </source>
</evidence>
<evidence type="ECO:0000256" key="7">
    <source>
        <dbReference type="ARBA" id="ARBA00022840"/>
    </source>
</evidence>
<sequence length="444" mass="49910">MILLDELQATLKNFPKAQCCWVAYSGGCDSHVLLHVLASLIRLETNDVNCDVAAIHVNHGLQSRADSWSRHCAQVCNELDIQLKLLKVNAKAKTGQSPEAAAREARYHAFAEFLPQNDILLVAHHQDDQAETLLLQLMRGAGPRGLSAMPVMKVMGDNTLLRPFLNVSQQVIKNYAVQHQLHWIDDPSNSDTRFDRNRIRHEVLPVLKQRWPSLSKTLARVTQHQAEAAECLLDLAQNDYSRVQAKQNLGISISKLGQLSVARQKNVLRYWIEQLNGFDAITSAHLNRIFNEVIPAASDSQPKVTWQNTQICRYRGVLYVLALEKNTLLSGSQDWQISTILELSQQRLIANDVWGQGIKKSLITGGNLTIRFREGGERCQPSGRANHHSLKNLFQEWAIPPWLRSQIPLVYIGSEIVQIVGYCLCEPYAAAPDELGIVIVSEYL</sequence>
<dbReference type="EC" id="6.3.4.19" evidence="2"/>
<name>A0A3B0ZIX8_9ZZZZ</name>
<dbReference type="InterPro" id="IPR012796">
    <property type="entry name" value="Lysidine-tRNA-synth_C"/>
</dbReference>
<dbReference type="Pfam" id="PF01171">
    <property type="entry name" value="ATP_bind_3"/>
    <property type="match status" value="1"/>
</dbReference>
<evidence type="ECO:0000256" key="8">
    <source>
        <dbReference type="ARBA" id="ARBA00048539"/>
    </source>
</evidence>
<dbReference type="HAMAP" id="MF_01161">
    <property type="entry name" value="tRNA_Ile_lys_synt"/>
    <property type="match status" value="1"/>
</dbReference>
<evidence type="ECO:0000313" key="10">
    <source>
        <dbReference type="EMBL" id="VAW93428.1"/>
    </source>
</evidence>
<reference evidence="10" key="1">
    <citation type="submission" date="2018-06" db="EMBL/GenBank/DDBJ databases">
        <authorList>
            <person name="Zhirakovskaya E."/>
        </authorList>
    </citation>
    <scope>NUCLEOTIDE SEQUENCE</scope>
</reference>
<dbReference type="SUPFAM" id="SSF82829">
    <property type="entry name" value="MesJ substrate recognition domain-like"/>
    <property type="match status" value="1"/>
</dbReference>
<dbReference type="InterPro" id="IPR014729">
    <property type="entry name" value="Rossmann-like_a/b/a_fold"/>
</dbReference>
<dbReference type="InterPro" id="IPR015262">
    <property type="entry name" value="tRNA_Ile_lys_synt_subst-bd"/>
</dbReference>
<dbReference type="Gene3D" id="1.20.59.20">
    <property type="match status" value="1"/>
</dbReference>
<dbReference type="AlphaFoldDB" id="A0A3B0ZIX8"/>
<feature type="domain" description="Lysidine-tRNA(Ile) synthetase C-terminal" evidence="9">
    <location>
        <begin position="368"/>
        <end position="440"/>
    </location>
</feature>
<keyword evidence="5" id="KW-0819">tRNA processing</keyword>
<dbReference type="EMBL" id="UOFS01000013">
    <property type="protein sequence ID" value="VAW93428.1"/>
    <property type="molecule type" value="Genomic_DNA"/>
</dbReference>
<dbReference type="GO" id="GO:0008033">
    <property type="term" value="P:tRNA processing"/>
    <property type="evidence" value="ECO:0007669"/>
    <property type="project" value="UniProtKB-KW"/>
</dbReference>
<keyword evidence="7" id="KW-0067">ATP-binding</keyword>
<dbReference type="InterPro" id="IPR011063">
    <property type="entry name" value="TilS/TtcA_N"/>
</dbReference>
<dbReference type="PANTHER" id="PTHR43033">
    <property type="entry name" value="TRNA(ILE)-LYSIDINE SYNTHASE-RELATED"/>
    <property type="match status" value="1"/>
</dbReference>
<proteinExistence type="inferred from homology"/>
<evidence type="ECO:0000256" key="3">
    <source>
        <dbReference type="ARBA" id="ARBA00022490"/>
    </source>
</evidence>
<dbReference type="SUPFAM" id="SSF56037">
    <property type="entry name" value="PheT/TilS domain"/>
    <property type="match status" value="1"/>
</dbReference>
<dbReference type="GO" id="GO:0005737">
    <property type="term" value="C:cytoplasm"/>
    <property type="evidence" value="ECO:0007669"/>
    <property type="project" value="UniProtKB-SubCell"/>
</dbReference>
<dbReference type="PANTHER" id="PTHR43033:SF1">
    <property type="entry name" value="TRNA(ILE)-LYSIDINE SYNTHASE-RELATED"/>
    <property type="match status" value="1"/>
</dbReference>
<evidence type="ECO:0000256" key="5">
    <source>
        <dbReference type="ARBA" id="ARBA00022694"/>
    </source>
</evidence>
<comment type="catalytic activity">
    <reaction evidence="8">
        <text>cytidine(34) in tRNA(Ile2) + L-lysine + ATP = lysidine(34) in tRNA(Ile2) + AMP + diphosphate + H(+)</text>
        <dbReference type="Rhea" id="RHEA:43744"/>
        <dbReference type="Rhea" id="RHEA-COMP:10625"/>
        <dbReference type="Rhea" id="RHEA-COMP:10670"/>
        <dbReference type="ChEBI" id="CHEBI:15378"/>
        <dbReference type="ChEBI" id="CHEBI:30616"/>
        <dbReference type="ChEBI" id="CHEBI:32551"/>
        <dbReference type="ChEBI" id="CHEBI:33019"/>
        <dbReference type="ChEBI" id="CHEBI:82748"/>
        <dbReference type="ChEBI" id="CHEBI:83665"/>
        <dbReference type="ChEBI" id="CHEBI:456215"/>
        <dbReference type="EC" id="6.3.4.19"/>
    </reaction>
</comment>
<accession>A0A3B0ZIX8</accession>
<dbReference type="SMART" id="SM00977">
    <property type="entry name" value="TilS_C"/>
    <property type="match status" value="1"/>
</dbReference>
<keyword evidence="4 10" id="KW-0436">Ligase</keyword>
<dbReference type="SUPFAM" id="SSF52402">
    <property type="entry name" value="Adenine nucleotide alpha hydrolases-like"/>
    <property type="match status" value="1"/>
</dbReference>
<gene>
    <name evidence="10" type="ORF">MNBD_GAMMA22-724</name>
</gene>
<evidence type="ECO:0000256" key="6">
    <source>
        <dbReference type="ARBA" id="ARBA00022741"/>
    </source>
</evidence>
<organism evidence="10">
    <name type="scientific">hydrothermal vent metagenome</name>
    <dbReference type="NCBI Taxonomy" id="652676"/>
    <lineage>
        <taxon>unclassified sequences</taxon>
        <taxon>metagenomes</taxon>
        <taxon>ecological metagenomes</taxon>
    </lineage>
</organism>
<dbReference type="Pfam" id="PF11734">
    <property type="entry name" value="TilS_C"/>
    <property type="match status" value="1"/>
</dbReference>
<dbReference type="GO" id="GO:0032267">
    <property type="term" value="F:tRNA(Ile)-lysidine synthase activity"/>
    <property type="evidence" value="ECO:0007669"/>
    <property type="project" value="UniProtKB-EC"/>
</dbReference>
<dbReference type="NCBIfam" id="TIGR02433">
    <property type="entry name" value="lysidine_TilS_C"/>
    <property type="match status" value="1"/>
</dbReference>
<comment type="subcellular location">
    <subcellularLocation>
        <location evidence="1">Cytoplasm</location>
    </subcellularLocation>
</comment>
<dbReference type="InterPro" id="IPR012795">
    <property type="entry name" value="tRNA_Ile_lys_synt_N"/>
</dbReference>
<dbReference type="Gene3D" id="3.40.50.620">
    <property type="entry name" value="HUPs"/>
    <property type="match status" value="1"/>
</dbReference>
<dbReference type="Pfam" id="PF09179">
    <property type="entry name" value="TilS"/>
    <property type="match status" value="1"/>
</dbReference>
<dbReference type="NCBIfam" id="TIGR02432">
    <property type="entry name" value="lysidine_TilS_N"/>
    <property type="match status" value="1"/>
</dbReference>